<dbReference type="InterPro" id="IPR056447">
    <property type="entry name" value="REV3_N"/>
</dbReference>
<dbReference type="InterPro" id="IPR023211">
    <property type="entry name" value="DNA_pol_palm_dom_sf"/>
</dbReference>
<dbReference type="InterPro" id="IPR006133">
    <property type="entry name" value="DNA-dir_DNA_pol_B_exonuc"/>
</dbReference>
<keyword evidence="5 13" id="KW-0479">Metal-binding</keyword>
<keyword evidence="13" id="KW-0004">4Fe-4S</keyword>
<dbReference type="OrthoDB" id="2414538at2759"/>
<dbReference type="GO" id="GO:0000724">
    <property type="term" value="P:double-strand break repair via homologous recombination"/>
    <property type="evidence" value="ECO:0007669"/>
    <property type="project" value="TreeGrafter"/>
</dbReference>
<sequence>MQRGVLRMPSPVADPALRVYLTTFDYVVQAPGPYDRAQSVFTRRSALLPRVPVVRAFGVTPTGQHACMHIHNVFPYCFVEYKGELKPDVVLPYIQRLGHELNRAFGHAFQQPNREMQLIAAIHLCKAHPFYGYHEQQHYYLKISYVDPNLRIRLASILASGKVMETRFQPMEAHVPFILQWMLDYKLYGCSFMNVKQAHFRHPWPDTEGHDTRWDETTIPASWRDTHHLARDTYSALECDVDACMILNRTEDRGEGEGFLVPSLRALWDCEKARRKEMDLPLTPTPHGATQRSCASTQVKWVASERHKAILDERIKDEPLGEADMRVPTLDEYILDASETVALFHPNGLEKLARESPNGNSAKMFDLGYVHSQSQGETVAELALSLFPSQESYDKPVQILPAKTPTSPVAPQPIVLPPTKCAKTAAAPALKARKNWFEFRVPAPTTTEVLDSFSMFGLPNVAYNAPHYTTPSDIPPHSRTYAGKSFSFRSSALQHLPSFTFWPDRHNASTGQAGHVRWWQLDTQPPLVRSVRAWGEQHAADDQARRLARRQQVISQIDNKGSVQHSSSAQSATPIEKSLQEHMTLLALELLVCTRDDILPDPQCDEIAAVVYTYMHDSASKEASLYIQRSHVILVSSTPVRLALPDLTVVETELELLNLVVDVVRALDPDLLAAYDVHRSSWAYLAERASAFYEYDLCTELGRAKRGHAMNPPDSWSSKKTSSLRIQGRHVINIWRLMQSQVALTQYTLESTVHHILHRRIPHYSHATLTMWLQSGRANTMVKAISYVARRIAFSLLLLEKSGVLFRTAEFARIYGTDFFSVLSRGSQFRVESVLLRITKAQNYILPSPSREQVGQQNAAECIPLILEPRSGMYDSPVLVMDFQSLYPSMMIAYNICYSTCLGRLELFKGTYKLGFTEHTLPQGLLPRLREHVNIMPNGLMFVKRHIRESTLSRMLREVLDTRVMIRQGMHGVHDKALHRRLNAQQLSLKLLANVTYGYAGASASGRMPCVEIADAIVQCGRETLERAMSLIESTQAWGAEVVYGDTDSLFVHLPGRSKQDAFAIGHAISDAVTRLNPEPVKLNFEKVYHPCILVAKKRYVGYKFESIVQPLPVLDVKGLEMIRRDGNLALQRMQEACVRILFDTKDISAVKRYCQRQWENIYAGKVSPLHLITAKQVRLGSYRSHAQLPPGAALAAREMLHDTNCVPHQGERIPFLIRHGPPGAKLNDLAVNPRAVLDDPTFVLHADYYIRRMIVPALARLFNLIGINIQSWLDEMPPIRARNMSNVAFSHGYSRETCLLCGQHTLQLFCQDCTLNPETSLFHALEPLREAEHKQVALHAICNACADDGSSERPPCVSLDCALTYARAKNDADVMEKARVVRLATEHLVHIHPAQDAWAHSK</sequence>
<gene>
    <name evidence="19" type="primary">REV3</name>
    <name evidence="19" type="ORF">MVES_001000</name>
</gene>
<keyword evidence="13" id="KW-0539">Nucleus</keyword>
<dbReference type="GO" id="GO:0008270">
    <property type="term" value="F:zinc ion binding"/>
    <property type="evidence" value="ECO:0007669"/>
    <property type="project" value="UniProtKB-KW"/>
</dbReference>
<keyword evidence="13" id="KW-0863">Zinc-finger</keyword>
<evidence type="ECO:0000256" key="5">
    <source>
        <dbReference type="ARBA" id="ARBA00022723"/>
    </source>
</evidence>
<dbReference type="InterPro" id="IPR012337">
    <property type="entry name" value="RNaseH-like_sf"/>
</dbReference>
<evidence type="ECO:0000259" key="16">
    <source>
        <dbReference type="Pfam" id="PF14260"/>
    </source>
</evidence>
<comment type="similarity">
    <text evidence="2 13">Belongs to the DNA polymerase type-B family.</text>
</comment>
<evidence type="ECO:0000256" key="4">
    <source>
        <dbReference type="ARBA" id="ARBA00022695"/>
    </source>
</evidence>
<dbReference type="CDD" id="cd05778">
    <property type="entry name" value="DNA_polB_zeta_exo"/>
    <property type="match status" value="1"/>
</dbReference>
<dbReference type="InterPro" id="IPR030559">
    <property type="entry name" value="PolZ_Rev3"/>
</dbReference>
<dbReference type="GO" id="GO:0042276">
    <property type="term" value="P:error-prone translesion synthesis"/>
    <property type="evidence" value="ECO:0007669"/>
    <property type="project" value="TreeGrafter"/>
</dbReference>
<dbReference type="Proteomes" id="UP000232875">
    <property type="component" value="Unassembled WGS sequence"/>
</dbReference>
<dbReference type="InterPro" id="IPR025687">
    <property type="entry name" value="Znf-C4pol"/>
</dbReference>
<evidence type="ECO:0000256" key="6">
    <source>
        <dbReference type="ARBA" id="ARBA00022763"/>
    </source>
</evidence>
<evidence type="ECO:0000256" key="2">
    <source>
        <dbReference type="ARBA" id="ARBA00005755"/>
    </source>
</evidence>
<keyword evidence="9 13" id="KW-0408">Iron</keyword>
<keyword evidence="13" id="KW-0238">DNA-binding</keyword>
<dbReference type="SMART" id="SM00486">
    <property type="entry name" value="POLBc"/>
    <property type="match status" value="1"/>
</dbReference>
<evidence type="ECO:0000256" key="12">
    <source>
        <dbReference type="ARBA" id="ARBA00049244"/>
    </source>
</evidence>
<dbReference type="Gene3D" id="3.30.342.10">
    <property type="entry name" value="DNA Polymerase, chain B, domain 1"/>
    <property type="match status" value="1"/>
</dbReference>
<dbReference type="Pfam" id="PF03104">
    <property type="entry name" value="DNA_pol_B_exo1"/>
    <property type="match status" value="1"/>
</dbReference>
<evidence type="ECO:0000259" key="17">
    <source>
        <dbReference type="Pfam" id="PF24055"/>
    </source>
</evidence>
<comment type="catalytic activity">
    <reaction evidence="12 13">
        <text>DNA(n) + a 2'-deoxyribonucleoside 5'-triphosphate = DNA(n+1) + diphosphate</text>
        <dbReference type="Rhea" id="RHEA:22508"/>
        <dbReference type="Rhea" id="RHEA-COMP:17339"/>
        <dbReference type="Rhea" id="RHEA-COMP:17340"/>
        <dbReference type="ChEBI" id="CHEBI:33019"/>
        <dbReference type="ChEBI" id="CHEBI:61560"/>
        <dbReference type="ChEBI" id="CHEBI:173112"/>
        <dbReference type="EC" id="2.7.7.7"/>
    </reaction>
</comment>
<evidence type="ECO:0000313" key="20">
    <source>
        <dbReference type="Proteomes" id="UP000232875"/>
    </source>
</evidence>
<keyword evidence="13" id="KW-0235">DNA replication</keyword>
<feature type="domain" description="DNA-directed DNA polymerase family B exonuclease" evidence="15">
    <location>
        <begin position="578"/>
        <end position="751"/>
    </location>
</feature>
<dbReference type="Pfam" id="PF24055">
    <property type="entry name" value="POL3_N"/>
    <property type="match status" value="1"/>
</dbReference>
<comment type="cofactor">
    <cofactor evidence="1 13">
        <name>[4Fe-4S] cluster</name>
        <dbReference type="ChEBI" id="CHEBI:49883"/>
    </cofactor>
</comment>
<dbReference type="Pfam" id="PF14260">
    <property type="entry name" value="zf-C4pol"/>
    <property type="match status" value="1"/>
</dbReference>
<evidence type="ECO:0000256" key="9">
    <source>
        <dbReference type="ARBA" id="ARBA00023004"/>
    </source>
</evidence>
<dbReference type="RefSeq" id="XP_056061888.1">
    <property type="nucleotide sequence ID" value="XM_056205913.1"/>
</dbReference>
<keyword evidence="4 13" id="KW-0548">Nucleotidyltransferase</keyword>
<evidence type="ECO:0000259" key="14">
    <source>
        <dbReference type="Pfam" id="PF00136"/>
    </source>
</evidence>
<evidence type="ECO:0000256" key="10">
    <source>
        <dbReference type="ARBA" id="ARBA00023014"/>
    </source>
</evidence>
<dbReference type="PROSITE" id="PS00116">
    <property type="entry name" value="DNA_POLYMERASE_B"/>
    <property type="match status" value="1"/>
</dbReference>
<dbReference type="GO" id="GO:0000166">
    <property type="term" value="F:nucleotide binding"/>
    <property type="evidence" value="ECO:0007669"/>
    <property type="project" value="InterPro"/>
</dbReference>
<keyword evidence="6" id="KW-0227">DNA damage</keyword>
<dbReference type="EMBL" id="KZ454988">
    <property type="protein sequence ID" value="PKI85068.1"/>
    <property type="molecule type" value="Genomic_DNA"/>
</dbReference>
<dbReference type="PANTHER" id="PTHR45812:SF1">
    <property type="entry name" value="DNA POLYMERASE ZETA CATALYTIC SUBUNIT"/>
    <property type="match status" value="1"/>
</dbReference>
<dbReference type="CDD" id="cd05534">
    <property type="entry name" value="POLBc_zeta"/>
    <property type="match status" value="1"/>
</dbReference>
<dbReference type="FunFam" id="1.10.287.690:FF:000002">
    <property type="entry name" value="DNA polymerase zeta"/>
    <property type="match status" value="1"/>
</dbReference>
<evidence type="ECO:0000256" key="8">
    <source>
        <dbReference type="ARBA" id="ARBA00022932"/>
    </source>
</evidence>
<dbReference type="Gene3D" id="1.10.132.60">
    <property type="entry name" value="DNA polymerase family B, C-terminal domain"/>
    <property type="match status" value="1"/>
</dbReference>
<evidence type="ECO:0000256" key="3">
    <source>
        <dbReference type="ARBA" id="ARBA00022679"/>
    </source>
</evidence>
<dbReference type="GeneID" id="80900567"/>
<comment type="subcellular location">
    <subcellularLocation>
        <location evidence="13">Nucleus</location>
    </subcellularLocation>
</comment>
<reference evidence="19 20" key="1">
    <citation type="submission" date="2017-10" db="EMBL/GenBank/DDBJ databases">
        <title>A novel species of cold-tolerant Malassezia isolated from bats.</title>
        <authorList>
            <person name="Lorch J.M."/>
            <person name="Palmer J.M."/>
            <person name="Vanderwolf K.J."/>
            <person name="Schmidt K.Z."/>
            <person name="Verant M.L."/>
            <person name="Weller T.J."/>
            <person name="Blehert D.S."/>
        </authorList>
    </citation>
    <scope>NUCLEOTIDE SEQUENCE [LARGE SCALE GENOMIC DNA]</scope>
    <source>
        <strain evidence="19 20">NWHC:44797-103</strain>
    </source>
</reference>
<dbReference type="GO" id="GO:0005634">
    <property type="term" value="C:nucleus"/>
    <property type="evidence" value="ECO:0007669"/>
    <property type="project" value="UniProtKB-SubCell"/>
</dbReference>
<dbReference type="Gene3D" id="1.10.287.690">
    <property type="entry name" value="Helix hairpin bin"/>
    <property type="match status" value="1"/>
</dbReference>
<dbReference type="InterPro" id="IPR036397">
    <property type="entry name" value="RNaseH_sf"/>
</dbReference>
<protein>
    <recommendedName>
        <fullName evidence="13">DNA polymerase</fullName>
        <ecNumber evidence="13">2.7.7.7</ecNumber>
    </recommendedName>
</protein>
<dbReference type="STRING" id="2020962.A0A2N1JET2"/>
<dbReference type="InterPro" id="IPR056435">
    <property type="entry name" value="DPOD/Z_N"/>
</dbReference>
<keyword evidence="8 13" id="KW-0239">DNA-directed DNA polymerase</keyword>
<dbReference type="SUPFAM" id="SSF53098">
    <property type="entry name" value="Ribonuclease H-like"/>
    <property type="match status" value="1"/>
</dbReference>
<name>A0A2N1JET2_9BASI</name>
<keyword evidence="10 13" id="KW-0411">Iron-sulfur</keyword>
<evidence type="ECO:0000259" key="18">
    <source>
        <dbReference type="Pfam" id="PF24065"/>
    </source>
</evidence>
<dbReference type="GO" id="GO:0016035">
    <property type="term" value="C:zeta DNA polymerase complex"/>
    <property type="evidence" value="ECO:0007669"/>
    <property type="project" value="InterPro"/>
</dbReference>
<dbReference type="GO" id="GO:0006260">
    <property type="term" value="P:DNA replication"/>
    <property type="evidence" value="ECO:0007669"/>
    <property type="project" value="UniProtKB-KW"/>
</dbReference>
<dbReference type="GO" id="GO:0051539">
    <property type="term" value="F:4 iron, 4 sulfur cluster binding"/>
    <property type="evidence" value="ECO:0007669"/>
    <property type="project" value="UniProtKB-KW"/>
</dbReference>
<evidence type="ECO:0000256" key="7">
    <source>
        <dbReference type="ARBA" id="ARBA00022833"/>
    </source>
</evidence>
<dbReference type="InterPro" id="IPR006134">
    <property type="entry name" value="DNA-dir_DNA_pol_B_multi_dom"/>
</dbReference>
<evidence type="ECO:0000259" key="15">
    <source>
        <dbReference type="Pfam" id="PF03104"/>
    </source>
</evidence>
<dbReference type="Gene3D" id="3.90.1600.10">
    <property type="entry name" value="Palm domain of DNA polymerase"/>
    <property type="match status" value="1"/>
</dbReference>
<evidence type="ECO:0000256" key="11">
    <source>
        <dbReference type="ARBA" id="ARBA00023204"/>
    </source>
</evidence>
<dbReference type="GO" id="GO:0003887">
    <property type="term" value="F:DNA-directed DNA polymerase activity"/>
    <property type="evidence" value="ECO:0007669"/>
    <property type="project" value="UniProtKB-KW"/>
</dbReference>
<feature type="domain" description="DNA-directed DNA polymerase family B multifunctional" evidence="14">
    <location>
        <begin position="821"/>
        <end position="1265"/>
    </location>
</feature>
<organism evidence="19 20">
    <name type="scientific">Malassezia vespertilionis</name>
    <dbReference type="NCBI Taxonomy" id="2020962"/>
    <lineage>
        <taxon>Eukaryota</taxon>
        <taxon>Fungi</taxon>
        <taxon>Dikarya</taxon>
        <taxon>Basidiomycota</taxon>
        <taxon>Ustilaginomycotina</taxon>
        <taxon>Malasseziomycetes</taxon>
        <taxon>Malasseziales</taxon>
        <taxon>Malasseziaceae</taxon>
        <taxon>Malassezia</taxon>
    </lineage>
</organism>
<dbReference type="InterPro" id="IPR043502">
    <property type="entry name" value="DNA/RNA_pol_sf"/>
</dbReference>
<proteinExistence type="inferred from homology"/>
<dbReference type="InterPro" id="IPR006172">
    <property type="entry name" value="DNA-dir_DNA_pol_B"/>
</dbReference>
<dbReference type="Pfam" id="PF24065">
    <property type="entry name" value="REV3_N"/>
    <property type="match status" value="1"/>
</dbReference>
<evidence type="ECO:0000256" key="13">
    <source>
        <dbReference type="RuleBase" id="RU000442"/>
    </source>
</evidence>
<keyword evidence="3 13" id="KW-0808">Transferase</keyword>
<evidence type="ECO:0000313" key="19">
    <source>
        <dbReference type="EMBL" id="PKI85068.1"/>
    </source>
</evidence>
<dbReference type="EC" id="2.7.7.7" evidence="13"/>
<dbReference type="InterPro" id="IPR042087">
    <property type="entry name" value="DNA_pol_B_thumb"/>
</dbReference>
<accession>A0A2N1JET2</accession>
<dbReference type="Gene3D" id="3.30.420.10">
    <property type="entry name" value="Ribonuclease H-like superfamily/Ribonuclease H"/>
    <property type="match status" value="1"/>
</dbReference>
<feature type="domain" description="DNA polymerase zeta catalytic subunit N-terminal" evidence="18">
    <location>
        <begin position="17"/>
        <end position="71"/>
    </location>
</feature>
<keyword evidence="20" id="KW-1185">Reference proteome</keyword>
<evidence type="ECO:0000256" key="1">
    <source>
        <dbReference type="ARBA" id="ARBA00001966"/>
    </source>
</evidence>
<dbReference type="SUPFAM" id="SSF56672">
    <property type="entry name" value="DNA/RNA polymerases"/>
    <property type="match status" value="1"/>
</dbReference>
<dbReference type="GO" id="GO:0003677">
    <property type="term" value="F:DNA binding"/>
    <property type="evidence" value="ECO:0007669"/>
    <property type="project" value="UniProtKB-KW"/>
</dbReference>
<keyword evidence="7 13" id="KW-0862">Zinc</keyword>
<dbReference type="Pfam" id="PF00136">
    <property type="entry name" value="DNA_pol_B"/>
    <property type="match status" value="1"/>
</dbReference>
<feature type="domain" description="DNA polymerase delta/zeta catalytic subunit N-terminal" evidence="17">
    <location>
        <begin position="72"/>
        <end position="150"/>
    </location>
</feature>
<dbReference type="InterPro" id="IPR017964">
    <property type="entry name" value="DNA-dir_DNA_pol_B_CS"/>
</dbReference>
<feature type="domain" description="C4-type zinc-finger of DNA polymerase delta" evidence="16">
    <location>
        <begin position="1299"/>
        <end position="1368"/>
    </location>
</feature>
<dbReference type="PRINTS" id="PR00106">
    <property type="entry name" value="DNAPOLB"/>
</dbReference>
<dbReference type="PANTHER" id="PTHR45812">
    <property type="entry name" value="DNA POLYMERASE ZETA CATALYTIC SUBUNIT"/>
    <property type="match status" value="1"/>
</dbReference>
<keyword evidence="11" id="KW-0234">DNA repair</keyword>